<keyword evidence="7" id="KW-1185">Reference proteome</keyword>
<proteinExistence type="predicted"/>
<dbReference type="InterPro" id="IPR002893">
    <property type="entry name" value="Znf_MYND"/>
</dbReference>
<feature type="domain" description="MYND-type" evidence="5">
    <location>
        <begin position="447"/>
        <end position="489"/>
    </location>
</feature>
<dbReference type="OrthoDB" id="2955081at2759"/>
<dbReference type="SUPFAM" id="SSF144232">
    <property type="entry name" value="HIT/MYND zinc finger-like"/>
    <property type="match status" value="1"/>
</dbReference>
<gene>
    <name evidence="6" type="ORF">SCHPADRAFT_1000907</name>
</gene>
<dbReference type="PROSITE" id="PS50865">
    <property type="entry name" value="ZF_MYND_2"/>
    <property type="match status" value="1"/>
</dbReference>
<dbReference type="InParanoid" id="A0A0H2R9I3"/>
<evidence type="ECO:0000256" key="2">
    <source>
        <dbReference type="ARBA" id="ARBA00022771"/>
    </source>
</evidence>
<protein>
    <recommendedName>
        <fullName evidence="5">MYND-type domain-containing protein</fullName>
    </recommendedName>
</protein>
<dbReference type="Gene3D" id="6.10.140.2220">
    <property type="match status" value="1"/>
</dbReference>
<keyword evidence="1" id="KW-0479">Metal-binding</keyword>
<evidence type="ECO:0000313" key="7">
    <source>
        <dbReference type="Proteomes" id="UP000053477"/>
    </source>
</evidence>
<dbReference type="Pfam" id="PF01753">
    <property type="entry name" value="zf-MYND"/>
    <property type="match status" value="1"/>
</dbReference>
<evidence type="ECO:0000259" key="5">
    <source>
        <dbReference type="PROSITE" id="PS50865"/>
    </source>
</evidence>
<accession>A0A0H2R9I3</accession>
<keyword evidence="3" id="KW-0862">Zinc</keyword>
<organism evidence="6 7">
    <name type="scientific">Schizopora paradoxa</name>
    <dbReference type="NCBI Taxonomy" id="27342"/>
    <lineage>
        <taxon>Eukaryota</taxon>
        <taxon>Fungi</taxon>
        <taxon>Dikarya</taxon>
        <taxon>Basidiomycota</taxon>
        <taxon>Agaricomycotina</taxon>
        <taxon>Agaricomycetes</taxon>
        <taxon>Hymenochaetales</taxon>
        <taxon>Schizoporaceae</taxon>
        <taxon>Schizopora</taxon>
    </lineage>
</organism>
<evidence type="ECO:0000256" key="1">
    <source>
        <dbReference type="ARBA" id="ARBA00022723"/>
    </source>
</evidence>
<name>A0A0H2R9I3_9AGAM</name>
<dbReference type="AlphaFoldDB" id="A0A0H2R9I3"/>
<dbReference type="GO" id="GO:0008270">
    <property type="term" value="F:zinc ion binding"/>
    <property type="evidence" value="ECO:0007669"/>
    <property type="project" value="UniProtKB-KW"/>
</dbReference>
<dbReference type="Proteomes" id="UP000053477">
    <property type="component" value="Unassembled WGS sequence"/>
</dbReference>
<sequence>MMSRSNLKEAAEDWLRNPRKALDLAKGGSRKHVLAIPAAIGQIAAHLRQTALETLLLCCSSEEQNLELAEALMRSIAGLARDLRDRDDPSIRHVRRSLIPPRSQPLENLILKYSDVICKMLRLCSSKSSLFTKEGVRIASSSNSTLLDADIRSTGSCLRALAMNKPIAQRIFEADDMIRVPIRFWLATVLESKPGQVNPIVHEALYCCANVRHLSVNESGFFDILIEENGGDTYDTVALVISELKATTTKGYKDSKNDVLYRKGMTALIHLSMMMAFTPCSKKSLRSISLDLHAVSIVTSAIHQETPRSRDDILFYELNIFGYLMIMEKVLTYLEGARWATEALEAGILSILTTIASFVDKPHLLRDKSLQSFEGIIDIISIYLVHYSVVRAAVGALDSIKPEALQKMKDLPFFPSWVKFQSTLLERAVFMSRLEKRIPSSERTMHCEYCIRMFPLQELKKCEKCKRVYYCSRACQAMDWRQSNHKLTCMQPDDDSTVVMPSSTLDRFFLGHLACYDIRRNMSALFQIIREYHSEASFNKLRFSIYYGDPGESLVMSIYSLPETSSDFFARAMQSAEDQNIGPRLVQVLYAGAKPEYAGFLSVMLPSNYFAVPKLLDQYQDVAESMKVDFRSKAVYLHRPGTSESGHIDISKNEDFDEVGAILHYIQMTKGKSEDPSAFPATFRYSWQDIEKAALECRRCWPFDGEGVL</sequence>
<evidence type="ECO:0000256" key="3">
    <source>
        <dbReference type="ARBA" id="ARBA00022833"/>
    </source>
</evidence>
<evidence type="ECO:0000256" key="4">
    <source>
        <dbReference type="PROSITE-ProRule" id="PRU00134"/>
    </source>
</evidence>
<evidence type="ECO:0000313" key="6">
    <source>
        <dbReference type="EMBL" id="KLO08495.1"/>
    </source>
</evidence>
<reference evidence="6 7" key="1">
    <citation type="submission" date="2015-04" db="EMBL/GenBank/DDBJ databases">
        <title>Complete genome sequence of Schizopora paradoxa KUC8140, a cosmopolitan wood degrader in East Asia.</title>
        <authorList>
            <consortium name="DOE Joint Genome Institute"/>
            <person name="Min B."/>
            <person name="Park H."/>
            <person name="Jang Y."/>
            <person name="Kim J.-J."/>
            <person name="Kim K.H."/>
            <person name="Pangilinan J."/>
            <person name="Lipzen A."/>
            <person name="Riley R."/>
            <person name="Grigoriev I.V."/>
            <person name="Spatafora J.W."/>
            <person name="Choi I.-G."/>
        </authorList>
    </citation>
    <scope>NUCLEOTIDE SEQUENCE [LARGE SCALE GENOMIC DNA]</scope>
    <source>
        <strain evidence="6 7">KUC8140</strain>
    </source>
</reference>
<dbReference type="EMBL" id="KQ086089">
    <property type="protein sequence ID" value="KLO08495.1"/>
    <property type="molecule type" value="Genomic_DNA"/>
</dbReference>
<dbReference type="STRING" id="27342.A0A0H2R9I3"/>
<keyword evidence="2 4" id="KW-0863">Zinc-finger</keyword>